<sequence>MSIANLGILIPIGYNTWKECIIVINTKPAIGSKIEEEKDIAENHDLLIPIQLETLESQITVSAKALINSGCTGSSIHCDFIKKYRLPIKETASPILVYNTDSSCNKAGEITVYAELRLKIGDHSKRIDLAVTDLSSKEIFLGHDWLICHNPVINWQIGKITFACCHCIKNPFILSDADPDHEWELEEGKTILAINFEEAIEIHAVHKANELAAKANQGKEKKTFRQMVPKSYRDFKDLFTKESFDELPWHKPWDHAIELIPNAKATLDCKVYPLN</sequence>
<dbReference type="InterPro" id="IPR032567">
    <property type="entry name" value="RTL1-rel"/>
</dbReference>
<dbReference type="OMA" id="NTWKECI"/>
<dbReference type="InterPro" id="IPR021109">
    <property type="entry name" value="Peptidase_aspartic_dom_sf"/>
</dbReference>
<dbReference type="PANTHER" id="PTHR15503:SF39">
    <property type="entry name" value="RETROTRANSPOSON-LIKE PROTEIN 1"/>
    <property type="match status" value="1"/>
</dbReference>
<dbReference type="PANTHER" id="PTHR15503">
    <property type="entry name" value="LDOC1 RELATED"/>
    <property type="match status" value="1"/>
</dbReference>
<proteinExistence type="predicted"/>
<dbReference type="Pfam" id="PF08284">
    <property type="entry name" value="RVP_2"/>
    <property type="match status" value="1"/>
</dbReference>
<dbReference type="AlphaFoldDB" id="A0A284QTZ6"/>
<dbReference type="CDD" id="cd00303">
    <property type="entry name" value="retropepsin_like"/>
    <property type="match status" value="1"/>
</dbReference>
<dbReference type="Proteomes" id="UP000219338">
    <property type="component" value="Unassembled WGS sequence"/>
</dbReference>
<name>A0A284QTZ6_ARMOS</name>
<evidence type="ECO:0000313" key="1">
    <source>
        <dbReference type="EMBL" id="SJK99927.1"/>
    </source>
</evidence>
<dbReference type="STRING" id="47428.A0A284QTZ6"/>
<gene>
    <name evidence="1" type="ORF">ARMOST_03238</name>
</gene>
<reference evidence="2" key="1">
    <citation type="journal article" date="2017" name="Nat. Ecol. Evol.">
        <title>Genome expansion and lineage-specific genetic innovations in the forest pathogenic fungi Armillaria.</title>
        <authorList>
            <person name="Sipos G."/>
            <person name="Prasanna A.N."/>
            <person name="Walter M.C."/>
            <person name="O'Connor E."/>
            <person name="Balint B."/>
            <person name="Krizsan K."/>
            <person name="Kiss B."/>
            <person name="Hess J."/>
            <person name="Varga T."/>
            <person name="Slot J."/>
            <person name="Riley R."/>
            <person name="Boka B."/>
            <person name="Rigling D."/>
            <person name="Barry K."/>
            <person name="Lee J."/>
            <person name="Mihaltcheva S."/>
            <person name="LaButti K."/>
            <person name="Lipzen A."/>
            <person name="Waldron R."/>
            <person name="Moloney N.M."/>
            <person name="Sperisen C."/>
            <person name="Kredics L."/>
            <person name="Vagvoelgyi C."/>
            <person name="Patrignani A."/>
            <person name="Fitzpatrick D."/>
            <person name="Nagy I."/>
            <person name="Doyle S."/>
            <person name="Anderson J.B."/>
            <person name="Grigoriev I.V."/>
            <person name="Gueldener U."/>
            <person name="Muensterkoetter M."/>
            <person name="Nagy L.G."/>
        </authorList>
    </citation>
    <scope>NUCLEOTIDE SEQUENCE [LARGE SCALE GENOMIC DNA]</scope>
    <source>
        <strain evidence="2">C18/9</strain>
    </source>
</reference>
<keyword evidence="2" id="KW-1185">Reference proteome</keyword>
<accession>A0A284QTZ6</accession>
<evidence type="ECO:0000313" key="2">
    <source>
        <dbReference type="Proteomes" id="UP000219338"/>
    </source>
</evidence>
<dbReference type="EMBL" id="FUEG01000002">
    <property type="protein sequence ID" value="SJK99927.1"/>
    <property type="molecule type" value="Genomic_DNA"/>
</dbReference>
<dbReference type="Gene3D" id="2.40.70.10">
    <property type="entry name" value="Acid Proteases"/>
    <property type="match status" value="1"/>
</dbReference>
<dbReference type="OrthoDB" id="3262920at2759"/>
<protein>
    <submittedName>
        <fullName evidence="1">Uncharacterized protein</fullName>
    </submittedName>
</protein>
<organism evidence="1 2">
    <name type="scientific">Armillaria ostoyae</name>
    <name type="common">Armillaria root rot fungus</name>
    <dbReference type="NCBI Taxonomy" id="47428"/>
    <lineage>
        <taxon>Eukaryota</taxon>
        <taxon>Fungi</taxon>
        <taxon>Dikarya</taxon>
        <taxon>Basidiomycota</taxon>
        <taxon>Agaricomycotina</taxon>
        <taxon>Agaricomycetes</taxon>
        <taxon>Agaricomycetidae</taxon>
        <taxon>Agaricales</taxon>
        <taxon>Marasmiineae</taxon>
        <taxon>Physalacriaceae</taxon>
        <taxon>Armillaria</taxon>
    </lineage>
</organism>